<evidence type="ECO:0000313" key="2">
    <source>
        <dbReference type="EMBL" id="KYH24734.1"/>
    </source>
</evidence>
<dbReference type="OrthoDB" id="33067at2157"/>
<dbReference type="Proteomes" id="UP000075321">
    <property type="component" value="Unassembled WGS sequence"/>
</dbReference>
<dbReference type="PANTHER" id="PTHR30388:SF4">
    <property type="entry name" value="MOLYBDENUM COFACTOR INSERTION CHAPERONE PAOD"/>
    <property type="match status" value="1"/>
</dbReference>
<evidence type="ECO:0000313" key="3">
    <source>
        <dbReference type="Proteomes" id="UP000075321"/>
    </source>
</evidence>
<dbReference type="InterPro" id="IPR052698">
    <property type="entry name" value="MoCofactor_Util/Proc"/>
</dbReference>
<dbReference type="PATRIC" id="fig|1008153.3.peg.3239"/>
<dbReference type="PANTHER" id="PTHR30388">
    <property type="entry name" value="ALDEHYDE OXIDOREDUCTASE MOLYBDENUM COFACTOR ASSEMBLY PROTEIN"/>
    <property type="match status" value="1"/>
</dbReference>
<dbReference type="RefSeq" id="WP_066384357.1">
    <property type="nucleotide sequence ID" value="NZ_LTAZ01000012.1"/>
</dbReference>
<reference evidence="2 3" key="1">
    <citation type="submission" date="2016-02" db="EMBL/GenBank/DDBJ databases">
        <title>Genome sequence of Halalkalicoccus paucihalophilus DSM 24557.</title>
        <authorList>
            <person name="Poehlein A."/>
            <person name="Daniel R."/>
        </authorList>
    </citation>
    <scope>NUCLEOTIDE SEQUENCE [LARGE SCALE GENOMIC DNA]</scope>
    <source>
        <strain evidence="2 3">DSM 24557</strain>
    </source>
</reference>
<comment type="caution">
    <text evidence="2">The sequence shown here is derived from an EMBL/GenBank/DDBJ whole genome shotgun (WGS) entry which is preliminary data.</text>
</comment>
<accession>A0A151AAV4</accession>
<dbReference type="InterPro" id="IPR003777">
    <property type="entry name" value="XdhC_CoxI"/>
</dbReference>
<proteinExistence type="predicted"/>
<name>A0A151AAV4_9EURY</name>
<protein>
    <submittedName>
        <fullName evidence="2">XdhC and CoxI family protein</fullName>
    </submittedName>
</protein>
<gene>
    <name evidence="2" type="ORF">HAPAU_31100</name>
</gene>
<evidence type="ECO:0000259" key="1">
    <source>
        <dbReference type="Pfam" id="PF02625"/>
    </source>
</evidence>
<keyword evidence="3" id="KW-1185">Reference proteome</keyword>
<organism evidence="2 3">
    <name type="scientific">Halalkalicoccus paucihalophilus</name>
    <dbReference type="NCBI Taxonomy" id="1008153"/>
    <lineage>
        <taxon>Archaea</taxon>
        <taxon>Methanobacteriati</taxon>
        <taxon>Methanobacteriota</taxon>
        <taxon>Stenosarchaea group</taxon>
        <taxon>Halobacteria</taxon>
        <taxon>Halobacteriales</taxon>
        <taxon>Halococcaceae</taxon>
        <taxon>Halalkalicoccus</taxon>
    </lineage>
</organism>
<dbReference type="Pfam" id="PF02625">
    <property type="entry name" value="XdhC_CoxI"/>
    <property type="match status" value="1"/>
</dbReference>
<feature type="domain" description="XdhC- CoxI" evidence="1">
    <location>
        <begin position="25"/>
        <end position="88"/>
    </location>
</feature>
<sequence>MQIATEPWSATTPEIFKRIGRAIGADRSLAIATVIGVDGAAYRRPGAKAVIGPDDTYGGVTAGCLEEPLRMIASDVVESGSARTVTYDLTEDDGWGLGLGCNGVIDILVEPIDGSWQPVVDTYTDGEACSLVTAVESSDPSIPVGAPLGSRGWSC</sequence>
<dbReference type="EMBL" id="LTAZ01000012">
    <property type="protein sequence ID" value="KYH24734.1"/>
    <property type="molecule type" value="Genomic_DNA"/>
</dbReference>
<dbReference type="AlphaFoldDB" id="A0A151AAV4"/>